<protein>
    <submittedName>
        <fullName evidence="1">Putative ovule protein</fullName>
    </submittedName>
</protein>
<accession>A0A0V0H7U9</accession>
<dbReference type="EMBL" id="GEDG01023749">
    <property type="protein sequence ID" value="JAP16498.1"/>
    <property type="molecule type" value="Transcribed_RNA"/>
</dbReference>
<feature type="non-terminal residue" evidence="1">
    <location>
        <position position="168"/>
    </location>
</feature>
<proteinExistence type="predicted"/>
<reference evidence="1" key="1">
    <citation type="submission" date="2015-12" db="EMBL/GenBank/DDBJ databases">
        <title>Gene expression during late stages of embryo sac development: a critical building block for successful pollen-pistil interactions.</title>
        <authorList>
            <person name="Liu Y."/>
            <person name="Joly V."/>
            <person name="Sabar M."/>
            <person name="Matton D.P."/>
        </authorList>
    </citation>
    <scope>NUCLEOTIDE SEQUENCE</scope>
</reference>
<organism evidence="1">
    <name type="scientific">Solanum chacoense</name>
    <name type="common">Chaco potato</name>
    <dbReference type="NCBI Taxonomy" id="4108"/>
    <lineage>
        <taxon>Eukaryota</taxon>
        <taxon>Viridiplantae</taxon>
        <taxon>Streptophyta</taxon>
        <taxon>Embryophyta</taxon>
        <taxon>Tracheophyta</taxon>
        <taxon>Spermatophyta</taxon>
        <taxon>Magnoliopsida</taxon>
        <taxon>eudicotyledons</taxon>
        <taxon>Gunneridae</taxon>
        <taxon>Pentapetalae</taxon>
        <taxon>asterids</taxon>
        <taxon>lamiids</taxon>
        <taxon>Solanales</taxon>
        <taxon>Solanaceae</taxon>
        <taxon>Solanoideae</taxon>
        <taxon>Solaneae</taxon>
        <taxon>Solanum</taxon>
    </lineage>
</organism>
<evidence type="ECO:0000313" key="1">
    <source>
        <dbReference type="EMBL" id="JAP16498.1"/>
    </source>
</evidence>
<dbReference type="AlphaFoldDB" id="A0A0V0H7U9"/>
<name>A0A0V0H7U9_SOLCH</name>
<sequence length="168" mass="19271">MVCYPCRYLQKPCDGCSISFIFPDEISNENFQYLCSVFNVSSLIEMLNKSISVGVVIGNPTYPTTWVESMVLQFKAIGNLNYSELRRLQLEVLANLNARFIFLIESINRLNIAIAPLANYTVEADHITYRLTHLEQQLEEVSNQAALFTVFRQNQLIKNLEFTVRLHG</sequence>